<dbReference type="OrthoDB" id="5186446at2"/>
<dbReference type="Gene3D" id="2.30.110.10">
    <property type="entry name" value="Electron Transport, Fmn-binding Protein, Chain A"/>
    <property type="match status" value="1"/>
</dbReference>
<evidence type="ECO:0000313" key="1">
    <source>
        <dbReference type="EMBL" id="KAA9108500.1"/>
    </source>
</evidence>
<dbReference type="Proteomes" id="UP000325827">
    <property type="component" value="Unassembled WGS sequence"/>
</dbReference>
<evidence type="ECO:0000313" key="2">
    <source>
        <dbReference type="Proteomes" id="UP000325827"/>
    </source>
</evidence>
<accession>A0A5J5J4Z8</accession>
<dbReference type="AlphaFoldDB" id="A0A5J5J4Z8"/>
<reference evidence="2" key="1">
    <citation type="submission" date="2019-09" db="EMBL/GenBank/DDBJ databases">
        <title>Mumia zhuanghuii sp. nov. isolated from the intestinal contents of plateau pika (Ochotona curzoniae) in the Qinghai-Tibet plateau of China.</title>
        <authorList>
            <person name="Tian Z."/>
        </authorList>
    </citation>
    <scope>NUCLEOTIDE SEQUENCE [LARGE SCALE GENOMIC DNA]</scope>
    <source>
        <strain evidence="2">JCM 30598</strain>
    </source>
</reference>
<dbReference type="InterPro" id="IPR004378">
    <property type="entry name" value="F420H2_quin_Rdtase"/>
</dbReference>
<protein>
    <submittedName>
        <fullName evidence="1">DUF385 domain-containing protein</fullName>
    </submittedName>
</protein>
<name>A0A5J5J4Z8_9MICO</name>
<dbReference type="Pfam" id="PF04075">
    <property type="entry name" value="F420H2_quin_red"/>
    <property type="match status" value="1"/>
</dbReference>
<comment type="caution">
    <text evidence="1">The sequence shown here is derived from an EMBL/GenBank/DDBJ whole genome shotgun (WGS) entry which is preliminary data.</text>
</comment>
<dbReference type="InterPro" id="IPR012349">
    <property type="entry name" value="Split_barrel_FMN-bd"/>
</dbReference>
<gene>
    <name evidence="1" type="ORF">F6B43_09890</name>
</gene>
<dbReference type="EMBL" id="VYSA01000002">
    <property type="protein sequence ID" value="KAA9108500.1"/>
    <property type="molecule type" value="Genomic_DNA"/>
</dbReference>
<dbReference type="GO" id="GO:0016491">
    <property type="term" value="F:oxidoreductase activity"/>
    <property type="evidence" value="ECO:0007669"/>
    <property type="project" value="InterPro"/>
</dbReference>
<organism evidence="1 2">
    <name type="scientific">Microbacterium rhizomatis</name>
    <dbReference type="NCBI Taxonomy" id="1631477"/>
    <lineage>
        <taxon>Bacteria</taxon>
        <taxon>Bacillati</taxon>
        <taxon>Actinomycetota</taxon>
        <taxon>Actinomycetes</taxon>
        <taxon>Micrococcales</taxon>
        <taxon>Microbacteriaceae</taxon>
        <taxon>Microbacterium</taxon>
    </lineage>
</organism>
<proteinExistence type="predicted"/>
<sequence length="152" mass="17230">MGHVSTRYLKPTAMDAVFNRAVGWLTRIGLPLAGSRVLSVRGRTSGEWRSTPVNPIRLAGERYLVSPRGHTQWVRNIRVSGEGRLTAGRRVEEFRIEEIPDDQKPPILRAYLTAWAWEVGRFFENVDKDSPDERLLEIAPGFPVFRVLPHGA</sequence>
<keyword evidence="2" id="KW-1185">Reference proteome</keyword>